<sequence length="550" mass="62575">MKFVFSVVLLLGLGNVMLNAQVTTRPRPAEWNNLVKGARFIDRFLPMHEGKLSKDVWGGNNVLPRYIDNGIEDEERSYWGGKIIKGPDQKYHLYVCGWPEKSPKGHHTWPESIVYHAICDNSVGPYVIRDTIGPGHNPEIFQAKNGKYVIYVIDGYYLSDSVNGPWTYKTFDFDARDRKIIEGLSNLTFAKREDGSTLMVCRGGGVWISETGLSTYNQITDKRVYPDVEGEFEDPVVWRDHVQYHLIVNDWLGRIAFYQRSKDGVHWVTDPGEAYLPGIISVHKDGLCENWFKYERLKVLQDEYGRAVQANFAVIDTLKNEDLPNDRHSSKNLTIPLNPGMLLTMLNEKPITAETKEARVLIQAEKDFKPSRDLELKSLRFGSSEEVNSGKGSKVVGTLQKGNDMIVIFDAKACHIKGDEFAPKIIGQTKTGDMVFGYMRLPWVDYTPPILSARKPIIRSSASLEVLVDNYGLKTSGKSKLELYLVEGDKQRLIAHADIPAVKSYEQVKLALNTSEQLQEGKNYHFMLRIKMENEPDTEFTYSDTCKYIR</sequence>
<dbReference type="SUPFAM" id="SSF75005">
    <property type="entry name" value="Arabinanase/levansucrase/invertase"/>
    <property type="match status" value="1"/>
</dbReference>
<comment type="caution">
    <text evidence="2">The sequence shown here is derived from an EMBL/GenBank/DDBJ whole genome shotgun (WGS) entry which is preliminary data.</text>
</comment>
<keyword evidence="1" id="KW-0732">Signal</keyword>
<proteinExistence type="predicted"/>
<gene>
    <name evidence="2" type="ORF">O6P32_05885</name>
</gene>
<dbReference type="CDD" id="cd08994">
    <property type="entry name" value="GH43_62_32_68_117_130-like"/>
    <property type="match status" value="1"/>
</dbReference>
<feature type="chain" id="PRO_5047412230" evidence="1">
    <location>
        <begin position="21"/>
        <end position="550"/>
    </location>
</feature>
<organism evidence="2 3">
    <name type="scientific">Phocaeicola acetigenes</name>
    <dbReference type="NCBI Taxonomy" id="3016083"/>
    <lineage>
        <taxon>Bacteria</taxon>
        <taxon>Pseudomonadati</taxon>
        <taxon>Bacteroidota</taxon>
        <taxon>Bacteroidia</taxon>
        <taxon>Bacteroidales</taxon>
        <taxon>Bacteroidaceae</taxon>
        <taxon>Phocaeicola</taxon>
    </lineage>
</organism>
<dbReference type="InterPro" id="IPR023296">
    <property type="entry name" value="Glyco_hydro_beta-prop_sf"/>
</dbReference>
<accession>A0ABT4PGS9</accession>
<dbReference type="Proteomes" id="UP001141933">
    <property type="component" value="Unassembled WGS sequence"/>
</dbReference>
<evidence type="ECO:0000313" key="2">
    <source>
        <dbReference type="EMBL" id="MCZ8372243.1"/>
    </source>
</evidence>
<dbReference type="GO" id="GO:0016787">
    <property type="term" value="F:hydrolase activity"/>
    <property type="evidence" value="ECO:0007669"/>
    <property type="project" value="UniProtKB-KW"/>
</dbReference>
<evidence type="ECO:0000313" key="3">
    <source>
        <dbReference type="Proteomes" id="UP001141933"/>
    </source>
</evidence>
<reference evidence="2" key="1">
    <citation type="submission" date="2022-12" db="EMBL/GenBank/DDBJ databases">
        <title>Phocaeicola acetigenes sp. nov., isolated feces from a healthy human.</title>
        <authorList>
            <person name="Do H."/>
            <person name="Ha Y.B."/>
            <person name="Kim J.-S."/>
            <person name="Suh M.K."/>
            <person name="Kim H.S."/>
            <person name="Lee J.-S."/>
        </authorList>
    </citation>
    <scope>NUCLEOTIDE SEQUENCE</scope>
    <source>
        <strain evidence="2">KGMB11183</strain>
    </source>
</reference>
<keyword evidence="3" id="KW-1185">Reference proteome</keyword>
<keyword evidence="2" id="KW-0378">Hydrolase</keyword>
<feature type="signal peptide" evidence="1">
    <location>
        <begin position="1"/>
        <end position="20"/>
    </location>
</feature>
<dbReference type="RefSeq" id="WP_269877414.1">
    <property type="nucleotide sequence ID" value="NZ_JAPZVM010000003.1"/>
</dbReference>
<dbReference type="EMBL" id="JAPZVM010000003">
    <property type="protein sequence ID" value="MCZ8372243.1"/>
    <property type="molecule type" value="Genomic_DNA"/>
</dbReference>
<evidence type="ECO:0000256" key="1">
    <source>
        <dbReference type="SAM" id="SignalP"/>
    </source>
</evidence>
<name>A0ABT4PGS9_9BACT</name>
<protein>
    <submittedName>
        <fullName evidence="2">Glycoside hydrolase family protein</fullName>
    </submittedName>
</protein>
<dbReference type="Gene3D" id="2.115.10.20">
    <property type="entry name" value="Glycosyl hydrolase domain, family 43"/>
    <property type="match status" value="1"/>
</dbReference>